<dbReference type="OrthoDB" id="96017at2759"/>
<accession>A0A225WEY6</accession>
<evidence type="ECO:0000313" key="2">
    <source>
        <dbReference type="Proteomes" id="UP000198211"/>
    </source>
</evidence>
<comment type="caution">
    <text evidence="1">The sequence shown here is derived from an EMBL/GenBank/DDBJ whole genome shotgun (WGS) entry which is preliminary data.</text>
</comment>
<proteinExistence type="predicted"/>
<dbReference type="EMBL" id="NBNE01000998">
    <property type="protein sequence ID" value="OWZ16092.1"/>
    <property type="molecule type" value="Genomic_DNA"/>
</dbReference>
<organism evidence="1 2">
    <name type="scientific">Phytophthora megakarya</name>
    <dbReference type="NCBI Taxonomy" id="4795"/>
    <lineage>
        <taxon>Eukaryota</taxon>
        <taxon>Sar</taxon>
        <taxon>Stramenopiles</taxon>
        <taxon>Oomycota</taxon>
        <taxon>Peronosporomycetes</taxon>
        <taxon>Peronosporales</taxon>
        <taxon>Peronosporaceae</taxon>
        <taxon>Phytophthora</taxon>
    </lineage>
</organism>
<protein>
    <submittedName>
        <fullName evidence="1">Pol Polyprotein</fullName>
    </submittedName>
</protein>
<keyword evidence="2" id="KW-1185">Reference proteome</keyword>
<name>A0A225WEY6_9STRA</name>
<sequence>MIMDMKHLTNWVEEHRRKAAQIKKNNDRENTKRVDWEYTPGAKVLLRRDAGVQGKALPLYDGPYEVLAVQDTGTLTLDKGRYIEKVNIRRVRPCKNQRGGDCDDQHGKS</sequence>
<reference evidence="2" key="1">
    <citation type="submission" date="2017-03" db="EMBL/GenBank/DDBJ databases">
        <title>Phytopthora megakarya and P. palmivora, two closely related causual agents of cacao black pod achieved similar genome size and gene model numbers by different mechanisms.</title>
        <authorList>
            <person name="Ali S."/>
            <person name="Shao J."/>
            <person name="Larry D.J."/>
            <person name="Kronmiller B."/>
            <person name="Shen D."/>
            <person name="Strem M.D."/>
            <person name="Melnick R.L."/>
            <person name="Guiltinan M.J."/>
            <person name="Tyler B.M."/>
            <person name="Meinhardt L.W."/>
            <person name="Bailey B.A."/>
        </authorList>
    </citation>
    <scope>NUCLEOTIDE SEQUENCE [LARGE SCALE GENOMIC DNA]</scope>
    <source>
        <strain evidence="2">zdho120</strain>
    </source>
</reference>
<dbReference type="Proteomes" id="UP000198211">
    <property type="component" value="Unassembled WGS sequence"/>
</dbReference>
<evidence type="ECO:0000313" key="1">
    <source>
        <dbReference type="EMBL" id="OWZ16092.1"/>
    </source>
</evidence>
<dbReference type="AlphaFoldDB" id="A0A225WEY6"/>
<gene>
    <name evidence="1" type="ORF">PHMEG_00010163</name>
</gene>